<keyword evidence="1" id="KW-0812">Transmembrane</keyword>
<sequence length="427" mass="47144">MHHNATVVGVNDWKLSPTARAIALASLFVGLLLWRAPNLLLYPRLWAEEGRFYYNALQDGTSPFTLVVRGNYQIITNLICYMATLVPTEWAAHVTTYCSLLVALWCIILFSQFSVESGWSLAISALAVAIFALCAQGYEVYLSSTNVQWLSALSLLFICIMPWHNLRRLRGALLYVWVVVCALSGVPSSIMTPVLLIRGRVFRSTIHFRLGLILAAGAAIQATIIILHPHPDRSFSLTTLIVTASWLLQTVASPLFAAGWVEFLIWFLRWLKSGYAVALAYIALSSIAIFAMVASYRASKEKAAVMVLALVWIFVPIVQIFGGLGDPDSLISGSMQGRYFFIGVVCFVTLLGIAVNRASPRARLPALSLLVVALGAGIFQARHGNWQSPMIFGPSWSEQVADCNGHRPCEVQAWPGGPEWTFMLHRR</sequence>
<keyword evidence="1" id="KW-1133">Transmembrane helix</keyword>
<feature type="transmembrane region" description="Helical" evidence="1">
    <location>
        <begin position="90"/>
        <end position="111"/>
    </location>
</feature>
<accession>A0AA92IEK7</accession>
<organism evidence="2 3">
    <name type="scientific">Ralstonia solanacearum</name>
    <name type="common">Pseudomonas solanacearum</name>
    <dbReference type="NCBI Taxonomy" id="305"/>
    <lineage>
        <taxon>Bacteria</taxon>
        <taxon>Pseudomonadati</taxon>
        <taxon>Pseudomonadota</taxon>
        <taxon>Betaproteobacteria</taxon>
        <taxon>Burkholderiales</taxon>
        <taxon>Burkholderiaceae</taxon>
        <taxon>Ralstonia</taxon>
        <taxon>Ralstonia solanacearum species complex</taxon>
    </lineage>
</organism>
<feature type="transmembrane region" description="Helical" evidence="1">
    <location>
        <begin position="172"/>
        <end position="196"/>
    </location>
</feature>
<dbReference type="Proteomes" id="UP000310553">
    <property type="component" value="Chromosome"/>
</dbReference>
<evidence type="ECO:0000313" key="2">
    <source>
        <dbReference type="EMBL" id="QCX49920.1"/>
    </source>
</evidence>
<feature type="transmembrane region" description="Helical" evidence="1">
    <location>
        <begin position="147"/>
        <end position="166"/>
    </location>
</feature>
<evidence type="ECO:0000256" key="1">
    <source>
        <dbReference type="SAM" id="Phobius"/>
    </source>
</evidence>
<name>A0AA92IEK7_RALSL</name>
<feature type="transmembrane region" description="Helical" evidence="1">
    <location>
        <begin position="117"/>
        <end position="135"/>
    </location>
</feature>
<feature type="transmembrane region" description="Helical" evidence="1">
    <location>
        <begin position="337"/>
        <end position="356"/>
    </location>
</feature>
<feature type="transmembrane region" description="Helical" evidence="1">
    <location>
        <begin position="247"/>
        <end position="268"/>
    </location>
</feature>
<dbReference type="AlphaFoldDB" id="A0AA92IEK7"/>
<evidence type="ECO:0000313" key="3">
    <source>
        <dbReference type="Proteomes" id="UP000310553"/>
    </source>
</evidence>
<proteinExistence type="predicted"/>
<gene>
    <name evidence="2" type="ORF">E7Z57_12990</name>
</gene>
<feature type="transmembrane region" description="Helical" evidence="1">
    <location>
        <begin position="362"/>
        <end position="381"/>
    </location>
</feature>
<protein>
    <recommendedName>
        <fullName evidence="4">Transmembrane protein</fullName>
    </recommendedName>
</protein>
<feature type="transmembrane region" description="Helical" evidence="1">
    <location>
        <begin position="303"/>
        <end position="325"/>
    </location>
</feature>
<reference evidence="2 3" key="1">
    <citation type="submission" date="2019-04" db="EMBL/GenBank/DDBJ databases">
        <title>Complete Genome of UW386 and Higher Quality Genome of UW700.</title>
        <authorList>
            <person name="Jacobs J."/>
            <person name="Perez A."/>
            <person name="Steidl O."/>
            <person name="Allen C."/>
        </authorList>
    </citation>
    <scope>NUCLEOTIDE SEQUENCE [LARGE SCALE GENOMIC DNA]</scope>
    <source>
        <strain evidence="2 3">UW386</strain>
    </source>
</reference>
<feature type="transmembrane region" description="Helical" evidence="1">
    <location>
        <begin position="208"/>
        <end position="227"/>
    </location>
</feature>
<keyword evidence="1" id="KW-0472">Membrane</keyword>
<dbReference type="EMBL" id="CP039339">
    <property type="protein sequence ID" value="QCX49920.1"/>
    <property type="molecule type" value="Genomic_DNA"/>
</dbReference>
<feature type="transmembrane region" description="Helical" evidence="1">
    <location>
        <begin position="21"/>
        <end position="42"/>
    </location>
</feature>
<evidence type="ECO:0008006" key="4">
    <source>
        <dbReference type="Google" id="ProtNLM"/>
    </source>
</evidence>
<feature type="transmembrane region" description="Helical" evidence="1">
    <location>
        <begin position="275"/>
        <end position="297"/>
    </location>
</feature>